<protein>
    <submittedName>
        <fullName evidence="8">Putative ABC transport system permease protein</fullName>
    </submittedName>
</protein>
<accession>A0A1H3KJU4</accession>
<evidence type="ECO:0000256" key="1">
    <source>
        <dbReference type="ARBA" id="ARBA00004651"/>
    </source>
</evidence>
<comment type="subcellular location">
    <subcellularLocation>
        <location evidence="1">Cell membrane</location>
        <topology evidence="1">Multi-pass membrane protein</topology>
    </subcellularLocation>
</comment>
<gene>
    <name evidence="8" type="ORF">SAMN05444365_102529</name>
</gene>
<feature type="transmembrane region" description="Helical" evidence="6">
    <location>
        <begin position="291"/>
        <end position="315"/>
    </location>
</feature>
<evidence type="ECO:0000256" key="2">
    <source>
        <dbReference type="ARBA" id="ARBA00022475"/>
    </source>
</evidence>
<dbReference type="InterPro" id="IPR050250">
    <property type="entry name" value="Macrolide_Exporter_MacB"/>
</dbReference>
<keyword evidence="4 6" id="KW-1133">Transmembrane helix</keyword>
<evidence type="ECO:0000256" key="5">
    <source>
        <dbReference type="ARBA" id="ARBA00023136"/>
    </source>
</evidence>
<proteinExistence type="predicted"/>
<dbReference type="EMBL" id="FNPH01000002">
    <property type="protein sequence ID" value="SDY52461.1"/>
    <property type="molecule type" value="Genomic_DNA"/>
</dbReference>
<dbReference type="InterPro" id="IPR003838">
    <property type="entry name" value="ABC3_permease_C"/>
</dbReference>
<feature type="transmembrane region" description="Helical" evidence="6">
    <location>
        <begin position="507"/>
        <end position="530"/>
    </location>
</feature>
<evidence type="ECO:0000313" key="8">
    <source>
        <dbReference type="EMBL" id="SDY52461.1"/>
    </source>
</evidence>
<dbReference type="GO" id="GO:0022857">
    <property type="term" value="F:transmembrane transporter activity"/>
    <property type="evidence" value="ECO:0007669"/>
    <property type="project" value="TreeGrafter"/>
</dbReference>
<dbReference type="PANTHER" id="PTHR30572">
    <property type="entry name" value="MEMBRANE COMPONENT OF TRANSPORTER-RELATED"/>
    <property type="match status" value="1"/>
</dbReference>
<sequence>MTAAGRDASAGRGRDRVGIGARARWRGGLGAWRAALRIAVREARRAKGRNALILAMIALPVLALTFAAVTYDMFHLRPAEQLNRELGAADARVQWVSEVGLEQDPEGRGWSSSSTSTPGTATIDRLLDVLPAGSRAIPSTVGLLDVRTAAGIAELEVRGIDVADPLTRGMVRLRAGRAPVGDAEIAVSESAGRRLGVGVGDRVTSGGGARTYTVVGVVEWTDALRELLVVAPEALPSESPAWLVDTPAPVTWEQVGQLNRHGLLIRSRAVVLDPPPTAEEYLAPGADAETVGGVVLVGGLGLLEVVLLAGPAFAVGARRRQHDLALVAASGGAPAHLRRIVLADGVVLGVAGAVVGIAGGVATAVAAHPLIEQHLAHARVGGYRFFPLALVGIAALAVLTGLLAALVPAYTAARQDVVATLAGRRGIVRSRPRWLALGVALTVAGGALAAFGASHTNSNVILSGVVLAELGLVLCTPALVGLVARAGRTLPLAPRIALRDTARNRAAAAPAISAVMAAVAGSVSLGIFLASDDLRGAAMYQPSTPPGYVQVLESDTGPALPPDRVRAVASADIALTGLVELRRPMCRDDPAPEQWCELHLRVPPEAGCRYLQMQLPTGADARAAAADPRCRETARTLYPGYMGFAIDDGAGLPIVTGAHGEDADRAVRTLRAGGVVVSDDRYVVDGTVTLDVVTTVDGEGGEPKPPARSVTVPGYALRTGLNAPIVVYSATAVARAGLATRQSGFTLATGATPTVAQEERLRSTLRELKPGLQLHVERGRGASNAPMLIVLAIAAGLVTLGAAAIATGLAAAESRTELSTLAAIGASPGVRRLLSLSQSGVIAGLGTVLGIVAGLVAGLTIIAALNQGHRGVWPAPQPYPLVVPWSTLAVLVAVPLVAMLGAGLLTRSRLPIERRRD</sequence>
<feature type="transmembrane region" description="Helical" evidence="6">
    <location>
        <begin position="388"/>
        <end position="413"/>
    </location>
</feature>
<feature type="domain" description="ABC3 transporter permease C-terminal" evidence="7">
    <location>
        <begin position="790"/>
        <end position="907"/>
    </location>
</feature>
<feature type="transmembrane region" description="Helical" evidence="6">
    <location>
        <begin position="460"/>
        <end position="486"/>
    </location>
</feature>
<feature type="transmembrane region" description="Helical" evidence="6">
    <location>
        <begin position="434"/>
        <end position="454"/>
    </location>
</feature>
<feature type="transmembrane region" description="Helical" evidence="6">
    <location>
        <begin position="346"/>
        <end position="368"/>
    </location>
</feature>
<dbReference type="Pfam" id="PF02687">
    <property type="entry name" value="FtsX"/>
    <property type="match status" value="1"/>
</dbReference>
<evidence type="ECO:0000256" key="4">
    <source>
        <dbReference type="ARBA" id="ARBA00022989"/>
    </source>
</evidence>
<evidence type="ECO:0000256" key="3">
    <source>
        <dbReference type="ARBA" id="ARBA00022692"/>
    </source>
</evidence>
<feature type="transmembrane region" description="Helical" evidence="6">
    <location>
        <begin position="51"/>
        <end position="74"/>
    </location>
</feature>
<dbReference type="Proteomes" id="UP000242415">
    <property type="component" value="Unassembled WGS sequence"/>
</dbReference>
<evidence type="ECO:0000313" key="9">
    <source>
        <dbReference type="Proteomes" id="UP000242415"/>
    </source>
</evidence>
<dbReference type="GO" id="GO:0005886">
    <property type="term" value="C:plasma membrane"/>
    <property type="evidence" value="ECO:0007669"/>
    <property type="project" value="UniProtKB-SubCell"/>
</dbReference>
<keyword evidence="3 6" id="KW-0812">Transmembrane</keyword>
<dbReference type="STRING" id="405436.SAMN05444365_102529"/>
<dbReference type="AlphaFoldDB" id="A0A1H3KJU4"/>
<name>A0A1H3KJU4_9ACTN</name>
<feature type="transmembrane region" description="Helical" evidence="6">
    <location>
        <begin position="787"/>
        <end position="812"/>
    </location>
</feature>
<dbReference type="RefSeq" id="WP_245736537.1">
    <property type="nucleotide sequence ID" value="NZ_FNPH01000002.1"/>
</dbReference>
<feature type="transmembrane region" description="Helical" evidence="6">
    <location>
        <begin position="841"/>
        <end position="865"/>
    </location>
</feature>
<evidence type="ECO:0000256" key="6">
    <source>
        <dbReference type="SAM" id="Phobius"/>
    </source>
</evidence>
<organism evidence="8 9">
    <name type="scientific">Micromonospora pattaloongensis</name>
    <dbReference type="NCBI Taxonomy" id="405436"/>
    <lineage>
        <taxon>Bacteria</taxon>
        <taxon>Bacillati</taxon>
        <taxon>Actinomycetota</taxon>
        <taxon>Actinomycetes</taxon>
        <taxon>Micromonosporales</taxon>
        <taxon>Micromonosporaceae</taxon>
        <taxon>Micromonospora</taxon>
    </lineage>
</organism>
<keyword evidence="2" id="KW-1003">Cell membrane</keyword>
<keyword evidence="9" id="KW-1185">Reference proteome</keyword>
<keyword evidence="5 6" id="KW-0472">Membrane</keyword>
<feature type="transmembrane region" description="Helical" evidence="6">
    <location>
        <begin position="885"/>
        <end position="906"/>
    </location>
</feature>
<reference evidence="9" key="1">
    <citation type="submission" date="2016-10" db="EMBL/GenBank/DDBJ databases">
        <authorList>
            <person name="Varghese N."/>
            <person name="Submissions S."/>
        </authorList>
    </citation>
    <scope>NUCLEOTIDE SEQUENCE [LARGE SCALE GENOMIC DNA]</scope>
    <source>
        <strain evidence="9">DSM 45245</strain>
    </source>
</reference>
<dbReference type="PANTHER" id="PTHR30572:SF15">
    <property type="entry name" value="ABC TRANSPORTER PERMEASE"/>
    <property type="match status" value="1"/>
</dbReference>
<evidence type="ECO:0000259" key="7">
    <source>
        <dbReference type="Pfam" id="PF02687"/>
    </source>
</evidence>